<dbReference type="Proteomes" id="UP000196205">
    <property type="component" value="Chromosome"/>
</dbReference>
<keyword evidence="2" id="KW-0229">DNA integration</keyword>
<dbReference type="Gene3D" id="1.10.443.10">
    <property type="entry name" value="Intergrase catalytic core"/>
    <property type="match status" value="1"/>
</dbReference>
<dbReference type="InterPro" id="IPR011010">
    <property type="entry name" value="DNA_brk_join_enz"/>
</dbReference>
<evidence type="ECO:0000256" key="5">
    <source>
        <dbReference type="PROSITE-ProRule" id="PRU01248"/>
    </source>
</evidence>
<dbReference type="GO" id="GO:0015074">
    <property type="term" value="P:DNA integration"/>
    <property type="evidence" value="ECO:0007669"/>
    <property type="project" value="UniProtKB-KW"/>
</dbReference>
<evidence type="ECO:0000256" key="4">
    <source>
        <dbReference type="ARBA" id="ARBA00023172"/>
    </source>
</evidence>
<evidence type="ECO:0000259" key="6">
    <source>
        <dbReference type="PROSITE" id="PS51898"/>
    </source>
</evidence>
<dbReference type="InterPro" id="IPR050090">
    <property type="entry name" value="Tyrosine_recombinase_XerCD"/>
</dbReference>
<dbReference type="OrthoDB" id="550438at2"/>
<dbReference type="RefSeq" id="WP_020944003.1">
    <property type="nucleotide sequence ID" value="NZ_CP021509.1"/>
</dbReference>
<dbReference type="SUPFAM" id="SSF56349">
    <property type="entry name" value="DNA breaking-rejoining enzymes"/>
    <property type="match status" value="1"/>
</dbReference>
<evidence type="ECO:0000256" key="3">
    <source>
        <dbReference type="ARBA" id="ARBA00023125"/>
    </source>
</evidence>
<dbReference type="Pfam" id="PF00589">
    <property type="entry name" value="Phage_integrase"/>
    <property type="match status" value="1"/>
</dbReference>
<dbReference type="PANTHER" id="PTHR30349:SF64">
    <property type="entry name" value="PROPHAGE INTEGRASE INTD-RELATED"/>
    <property type="match status" value="1"/>
</dbReference>
<dbReference type="GO" id="GO:0003677">
    <property type="term" value="F:DNA binding"/>
    <property type="evidence" value="ECO:0007669"/>
    <property type="project" value="UniProtKB-UniRule"/>
</dbReference>
<dbReference type="AlphaFoldDB" id="A0A1Y0Y997"/>
<dbReference type="InterPro" id="IPR002104">
    <property type="entry name" value="Integrase_catalytic"/>
</dbReference>
<evidence type="ECO:0000256" key="1">
    <source>
        <dbReference type="ARBA" id="ARBA00008857"/>
    </source>
</evidence>
<dbReference type="InterPro" id="IPR004107">
    <property type="entry name" value="Integrase_SAM-like_N"/>
</dbReference>
<organism evidence="8 9">
    <name type="scientific">Acetobacter pasteurianus subsp. pasteurianus</name>
    <dbReference type="NCBI Taxonomy" id="481145"/>
    <lineage>
        <taxon>Bacteria</taxon>
        <taxon>Pseudomonadati</taxon>
        <taxon>Pseudomonadota</taxon>
        <taxon>Alphaproteobacteria</taxon>
        <taxon>Acetobacterales</taxon>
        <taxon>Acetobacteraceae</taxon>
        <taxon>Acetobacter</taxon>
    </lineage>
</organism>
<evidence type="ECO:0000313" key="9">
    <source>
        <dbReference type="Proteomes" id="UP000196205"/>
    </source>
</evidence>
<proteinExistence type="inferred from homology"/>
<feature type="domain" description="Tyr recombinase" evidence="6">
    <location>
        <begin position="117"/>
        <end position="290"/>
    </location>
</feature>
<protein>
    <submittedName>
        <fullName evidence="8">Tyrosine recombinase XerD</fullName>
    </submittedName>
</protein>
<dbReference type="InterPro" id="IPR010998">
    <property type="entry name" value="Integrase_recombinase_N"/>
</dbReference>
<dbReference type="InterPro" id="IPR044068">
    <property type="entry name" value="CB"/>
</dbReference>
<dbReference type="PROSITE" id="PS51898">
    <property type="entry name" value="TYR_RECOMBINASE"/>
    <property type="match status" value="1"/>
</dbReference>
<dbReference type="Pfam" id="PF02899">
    <property type="entry name" value="Phage_int_SAM_1"/>
    <property type="match status" value="1"/>
</dbReference>
<dbReference type="EMBL" id="CP021509">
    <property type="protein sequence ID" value="ARW48726.1"/>
    <property type="molecule type" value="Genomic_DNA"/>
</dbReference>
<evidence type="ECO:0000256" key="2">
    <source>
        <dbReference type="ARBA" id="ARBA00022908"/>
    </source>
</evidence>
<reference evidence="8 9" key="1">
    <citation type="submission" date="2017-05" db="EMBL/GenBank/DDBJ databases">
        <title>Genome sequence of Acetobacter pasteurianus subsp. pasteurianus strain SRCM101342.</title>
        <authorList>
            <person name="Cho S.H."/>
        </authorList>
    </citation>
    <scope>NUCLEOTIDE SEQUENCE [LARGE SCALE GENOMIC DNA]</scope>
    <source>
        <strain evidence="8 9">SRCM101342</strain>
    </source>
</reference>
<gene>
    <name evidence="8" type="ORF">S1001342_02427</name>
</gene>
<feature type="domain" description="Core-binding (CB)" evidence="7">
    <location>
        <begin position="21"/>
        <end position="95"/>
    </location>
</feature>
<evidence type="ECO:0000313" key="8">
    <source>
        <dbReference type="EMBL" id="ARW48726.1"/>
    </source>
</evidence>
<dbReference type="Gene3D" id="1.10.150.130">
    <property type="match status" value="1"/>
</dbReference>
<comment type="similarity">
    <text evidence="1">Belongs to the 'phage' integrase family.</text>
</comment>
<dbReference type="GO" id="GO:0006310">
    <property type="term" value="P:DNA recombination"/>
    <property type="evidence" value="ECO:0007669"/>
    <property type="project" value="UniProtKB-KW"/>
</dbReference>
<dbReference type="PROSITE" id="PS51900">
    <property type="entry name" value="CB"/>
    <property type="match status" value="1"/>
</dbReference>
<keyword evidence="3 5" id="KW-0238">DNA-binding</keyword>
<accession>A0A1Y0Y997</accession>
<evidence type="ECO:0000259" key="7">
    <source>
        <dbReference type="PROSITE" id="PS51900"/>
    </source>
</evidence>
<dbReference type="InterPro" id="IPR013762">
    <property type="entry name" value="Integrase-like_cat_sf"/>
</dbReference>
<sequence>MVSGDRNRSPAPEAVKAAPVSADELCIRTWLHNRGENTRRAYERDVRDLLAFAGKSLNDIVLPDLQAWFDSMGDASDATRRRKLSAVKSLLSYGAGTGVLSHDAGSAFRIARGRDTLHERILTREQVIALIDGEEEPRKRALLNVLYRMGLRISEACALRWRDLTRRQQGAVASVFGKGNKTRPVQVPAKLFKELMALRVDSGPDAPVIPGHDGCSLSKDAAHRIVKRAARRAGLSSRVSAHWLRHAHASHALDNNAPAHVVCATLGHASLATTTRYSHVREGDGSAKYLD</sequence>
<keyword evidence="4" id="KW-0233">DNA recombination</keyword>
<name>A0A1Y0Y997_ACEPA</name>
<dbReference type="PANTHER" id="PTHR30349">
    <property type="entry name" value="PHAGE INTEGRASE-RELATED"/>
    <property type="match status" value="1"/>
</dbReference>